<name>A0A0D7A854_9AGAR</name>
<dbReference type="Gene3D" id="3.60.10.10">
    <property type="entry name" value="Endonuclease/exonuclease/phosphatase"/>
    <property type="match status" value="1"/>
</dbReference>
<dbReference type="PANTHER" id="PTHR16320:SF1">
    <property type="entry name" value="SPHINGOMYELINASE DDB_G0288017"/>
    <property type="match status" value="1"/>
</dbReference>
<proteinExistence type="predicted"/>
<evidence type="ECO:0000259" key="3">
    <source>
        <dbReference type="Pfam" id="PF22669"/>
    </source>
</evidence>
<dbReference type="OrthoDB" id="40902at2759"/>
<dbReference type="InterPro" id="IPR036404">
    <property type="entry name" value="Jacalin-like_lectin_dom_sf"/>
</dbReference>
<keyword evidence="5" id="KW-1185">Reference proteome</keyword>
<evidence type="ECO:0000259" key="2">
    <source>
        <dbReference type="Pfam" id="PF01419"/>
    </source>
</evidence>
<dbReference type="InterPro" id="IPR036691">
    <property type="entry name" value="Endo/exonu/phosph_ase_sf"/>
</dbReference>
<dbReference type="InterPro" id="IPR038772">
    <property type="entry name" value="Sph/SMPD2-like"/>
</dbReference>
<keyword evidence="1" id="KW-0732">Signal</keyword>
<dbReference type="GO" id="GO:0016791">
    <property type="term" value="F:phosphatase activity"/>
    <property type="evidence" value="ECO:0007669"/>
    <property type="project" value="InterPro"/>
</dbReference>
<dbReference type="Gene3D" id="2.100.10.30">
    <property type="entry name" value="Jacalin-like lectin domain"/>
    <property type="match status" value="1"/>
</dbReference>
<gene>
    <name evidence="4" type="ORF">FISHEDRAFT_46321</name>
</gene>
<dbReference type="SUPFAM" id="SSF51101">
    <property type="entry name" value="Mannose-binding lectins"/>
    <property type="match status" value="1"/>
</dbReference>
<dbReference type="InterPro" id="IPR001229">
    <property type="entry name" value="Jacalin-like_lectin_dom"/>
</dbReference>
<dbReference type="Proteomes" id="UP000054144">
    <property type="component" value="Unassembled WGS sequence"/>
</dbReference>
<reference evidence="4 5" key="1">
    <citation type="journal article" date="2015" name="Fungal Genet. Biol.">
        <title>Evolution of novel wood decay mechanisms in Agaricales revealed by the genome sequences of Fistulina hepatica and Cylindrobasidium torrendii.</title>
        <authorList>
            <person name="Floudas D."/>
            <person name="Held B.W."/>
            <person name="Riley R."/>
            <person name="Nagy L.G."/>
            <person name="Koehler G."/>
            <person name="Ransdell A.S."/>
            <person name="Younus H."/>
            <person name="Chow J."/>
            <person name="Chiniquy J."/>
            <person name="Lipzen A."/>
            <person name="Tritt A."/>
            <person name="Sun H."/>
            <person name="Haridas S."/>
            <person name="LaButti K."/>
            <person name="Ohm R.A."/>
            <person name="Kues U."/>
            <person name="Blanchette R.A."/>
            <person name="Grigoriev I.V."/>
            <person name="Minto R.E."/>
            <person name="Hibbett D.S."/>
        </authorList>
    </citation>
    <scope>NUCLEOTIDE SEQUENCE [LARGE SCALE GENOMIC DNA]</scope>
    <source>
        <strain evidence="4 5">ATCC 64428</strain>
    </source>
</reference>
<dbReference type="PANTHER" id="PTHR16320">
    <property type="entry name" value="SPHINGOMYELINASE FAMILY MEMBER"/>
    <property type="match status" value="1"/>
</dbReference>
<dbReference type="GO" id="GO:0046856">
    <property type="term" value="P:phosphatidylinositol dephosphorylation"/>
    <property type="evidence" value="ECO:0007669"/>
    <property type="project" value="InterPro"/>
</dbReference>
<evidence type="ECO:0000256" key="1">
    <source>
        <dbReference type="SAM" id="SignalP"/>
    </source>
</evidence>
<feature type="domain" description="Inositol polyphosphate-related phosphatase" evidence="3">
    <location>
        <begin position="58"/>
        <end position="199"/>
    </location>
</feature>
<dbReference type="GO" id="GO:0004767">
    <property type="term" value="F:sphingomyelin phosphodiesterase activity"/>
    <property type="evidence" value="ECO:0007669"/>
    <property type="project" value="InterPro"/>
</dbReference>
<accession>A0A0D7A854</accession>
<dbReference type="GO" id="GO:0005737">
    <property type="term" value="C:cytoplasm"/>
    <property type="evidence" value="ECO:0007669"/>
    <property type="project" value="TreeGrafter"/>
</dbReference>
<feature type="chain" id="PRO_5002316023" evidence="1">
    <location>
        <begin position="20"/>
        <end position="454"/>
    </location>
</feature>
<feature type="domain" description="Jacalin-type lectin" evidence="2">
    <location>
        <begin position="305"/>
        <end position="447"/>
    </location>
</feature>
<evidence type="ECO:0000313" key="5">
    <source>
        <dbReference type="Proteomes" id="UP000054144"/>
    </source>
</evidence>
<sequence>MFTVLFFVVASLCVNQALGDTTSGTFSALTYNVAGLPDILSSSDPSENTPQISRRLWAYDVIHVQEDFNYNDDLDEYDNHTYRTPTSGIAGIGSGLNTLSYFPYIDFTRITWDQCYIDDGDCLTPKGFTFMRVRVSDGMWVDMYNLHTDAGVEEGDLVARSEDIQQVTTYMAEWSVGMSVILMGDTNSRYTRDTDNVALFNLIDTQNMTDAWISIIRDGDYPEAGADALVCDFPFPNGTTQAEMVSCEVVDKIFTRPSSIIDLKAITYTNEDLYFLNGSGYPLSDHYPISAIMSWGLSSVWRMGDPYGGPHGNPYNDIPTVLGGEDIPSITNITLRGGNRLDAFAYTVAYSNGTVATISHGGTGGTPVSLTMGDGEYVLSMYLCIAKYEEHTRVFYALLTTNLNNTLTAGKTTDECETITTPTDVQAQDWGLVALWGRSGDEVDRVGPIWGAVY</sequence>
<dbReference type="EMBL" id="KN882019">
    <property type="protein sequence ID" value="KIY46973.1"/>
    <property type="molecule type" value="Genomic_DNA"/>
</dbReference>
<protein>
    <submittedName>
        <fullName evidence="4">Putative secreted protein</fullName>
    </submittedName>
</protein>
<dbReference type="SUPFAM" id="SSF56219">
    <property type="entry name" value="DNase I-like"/>
    <property type="match status" value="1"/>
</dbReference>
<evidence type="ECO:0000313" key="4">
    <source>
        <dbReference type="EMBL" id="KIY46973.1"/>
    </source>
</evidence>
<organism evidence="4 5">
    <name type="scientific">Fistulina hepatica ATCC 64428</name>
    <dbReference type="NCBI Taxonomy" id="1128425"/>
    <lineage>
        <taxon>Eukaryota</taxon>
        <taxon>Fungi</taxon>
        <taxon>Dikarya</taxon>
        <taxon>Basidiomycota</taxon>
        <taxon>Agaricomycotina</taxon>
        <taxon>Agaricomycetes</taxon>
        <taxon>Agaricomycetidae</taxon>
        <taxon>Agaricales</taxon>
        <taxon>Fistulinaceae</taxon>
        <taxon>Fistulina</taxon>
    </lineage>
</organism>
<dbReference type="AlphaFoldDB" id="A0A0D7A854"/>
<dbReference type="Pfam" id="PF22669">
    <property type="entry name" value="Exo_endo_phos2"/>
    <property type="match status" value="1"/>
</dbReference>
<dbReference type="Pfam" id="PF01419">
    <property type="entry name" value="Jacalin"/>
    <property type="match status" value="1"/>
</dbReference>
<feature type="signal peptide" evidence="1">
    <location>
        <begin position="1"/>
        <end position="19"/>
    </location>
</feature>
<dbReference type="InterPro" id="IPR000300">
    <property type="entry name" value="IPPc"/>
</dbReference>